<evidence type="ECO:0000313" key="3">
    <source>
        <dbReference type="EMBL" id="EFX81547.1"/>
    </source>
</evidence>
<dbReference type="EMBL" id="GL732543">
    <property type="protein sequence ID" value="EFX81547.1"/>
    <property type="molecule type" value="Genomic_DNA"/>
</dbReference>
<accession>E9GG64</accession>
<keyword evidence="2" id="KW-0732">Signal</keyword>
<feature type="compositionally biased region" description="Basic residues" evidence="1">
    <location>
        <begin position="75"/>
        <end position="84"/>
    </location>
</feature>
<gene>
    <name evidence="3" type="ORF">DAPPUDRAFT_242241</name>
</gene>
<feature type="chain" id="PRO_5003241191" evidence="2">
    <location>
        <begin position="23"/>
        <end position="137"/>
    </location>
</feature>
<dbReference type="KEGG" id="dpx:DAPPUDRAFT_242241"/>
<dbReference type="InParanoid" id="E9GG64"/>
<dbReference type="HOGENOM" id="CLU_1867148_0_0_1"/>
<feature type="compositionally biased region" description="Polar residues" evidence="1">
    <location>
        <begin position="57"/>
        <end position="72"/>
    </location>
</feature>
<sequence>MTMAWAFLALAALSIASDSVSSQQFIYNSGFKIISQAVSPLKSLLDSVDLPIVPQIYQPNPQTSTRQQSKPATKSPKRKVKNKQRTTVYDPNSRAYPDSYVTENYAPAAGPDRSRQNSQFQHRRKSVKKNQDNGNYS</sequence>
<evidence type="ECO:0000313" key="4">
    <source>
        <dbReference type="Proteomes" id="UP000000305"/>
    </source>
</evidence>
<evidence type="ECO:0000256" key="1">
    <source>
        <dbReference type="SAM" id="MobiDB-lite"/>
    </source>
</evidence>
<dbReference type="AlphaFoldDB" id="E9GG64"/>
<name>E9GG64_DAPPU</name>
<feature type="region of interest" description="Disordered" evidence="1">
    <location>
        <begin position="56"/>
        <end position="137"/>
    </location>
</feature>
<keyword evidence="4" id="KW-1185">Reference proteome</keyword>
<organism evidence="3 4">
    <name type="scientific">Daphnia pulex</name>
    <name type="common">Water flea</name>
    <dbReference type="NCBI Taxonomy" id="6669"/>
    <lineage>
        <taxon>Eukaryota</taxon>
        <taxon>Metazoa</taxon>
        <taxon>Ecdysozoa</taxon>
        <taxon>Arthropoda</taxon>
        <taxon>Crustacea</taxon>
        <taxon>Branchiopoda</taxon>
        <taxon>Diplostraca</taxon>
        <taxon>Cladocera</taxon>
        <taxon>Anomopoda</taxon>
        <taxon>Daphniidae</taxon>
        <taxon>Daphnia</taxon>
    </lineage>
</organism>
<proteinExistence type="predicted"/>
<dbReference type="Proteomes" id="UP000000305">
    <property type="component" value="Unassembled WGS sequence"/>
</dbReference>
<reference evidence="3 4" key="1">
    <citation type="journal article" date="2011" name="Science">
        <title>The ecoresponsive genome of Daphnia pulex.</title>
        <authorList>
            <person name="Colbourne J.K."/>
            <person name="Pfrender M.E."/>
            <person name="Gilbert D."/>
            <person name="Thomas W.K."/>
            <person name="Tucker A."/>
            <person name="Oakley T.H."/>
            <person name="Tokishita S."/>
            <person name="Aerts A."/>
            <person name="Arnold G.J."/>
            <person name="Basu M.K."/>
            <person name="Bauer D.J."/>
            <person name="Caceres C.E."/>
            <person name="Carmel L."/>
            <person name="Casola C."/>
            <person name="Choi J.H."/>
            <person name="Detter J.C."/>
            <person name="Dong Q."/>
            <person name="Dusheyko S."/>
            <person name="Eads B.D."/>
            <person name="Frohlich T."/>
            <person name="Geiler-Samerotte K.A."/>
            <person name="Gerlach D."/>
            <person name="Hatcher P."/>
            <person name="Jogdeo S."/>
            <person name="Krijgsveld J."/>
            <person name="Kriventseva E.V."/>
            <person name="Kultz D."/>
            <person name="Laforsch C."/>
            <person name="Lindquist E."/>
            <person name="Lopez J."/>
            <person name="Manak J.R."/>
            <person name="Muller J."/>
            <person name="Pangilinan J."/>
            <person name="Patwardhan R.P."/>
            <person name="Pitluck S."/>
            <person name="Pritham E.J."/>
            <person name="Rechtsteiner A."/>
            <person name="Rho M."/>
            <person name="Rogozin I.B."/>
            <person name="Sakarya O."/>
            <person name="Salamov A."/>
            <person name="Schaack S."/>
            <person name="Shapiro H."/>
            <person name="Shiga Y."/>
            <person name="Skalitzky C."/>
            <person name="Smith Z."/>
            <person name="Souvorov A."/>
            <person name="Sung W."/>
            <person name="Tang Z."/>
            <person name="Tsuchiya D."/>
            <person name="Tu H."/>
            <person name="Vos H."/>
            <person name="Wang M."/>
            <person name="Wolf Y.I."/>
            <person name="Yamagata H."/>
            <person name="Yamada T."/>
            <person name="Ye Y."/>
            <person name="Shaw J.R."/>
            <person name="Andrews J."/>
            <person name="Crease T.J."/>
            <person name="Tang H."/>
            <person name="Lucas S.M."/>
            <person name="Robertson H.M."/>
            <person name="Bork P."/>
            <person name="Koonin E.V."/>
            <person name="Zdobnov E.M."/>
            <person name="Grigoriev I.V."/>
            <person name="Lynch M."/>
            <person name="Boore J.L."/>
        </authorList>
    </citation>
    <scope>NUCLEOTIDE SEQUENCE [LARGE SCALE GENOMIC DNA]</scope>
</reference>
<evidence type="ECO:0000256" key="2">
    <source>
        <dbReference type="SAM" id="SignalP"/>
    </source>
</evidence>
<protein>
    <submittedName>
        <fullName evidence="3">Uncharacterized protein</fullName>
    </submittedName>
</protein>
<feature type="signal peptide" evidence="2">
    <location>
        <begin position="1"/>
        <end position="22"/>
    </location>
</feature>